<dbReference type="EMBL" id="FUWJ01000002">
    <property type="protein sequence ID" value="SJZ82566.1"/>
    <property type="molecule type" value="Genomic_DNA"/>
</dbReference>
<evidence type="ECO:0000313" key="3">
    <source>
        <dbReference type="EMBL" id="SJZ82566.1"/>
    </source>
</evidence>
<dbReference type="STRING" id="225324.SAMN02745126_02446"/>
<protein>
    <submittedName>
        <fullName evidence="3">Tripartite-type tricarboxylate transporter, receptor component TctC</fullName>
    </submittedName>
</protein>
<dbReference type="PANTHER" id="PTHR42928">
    <property type="entry name" value="TRICARBOXYLATE-BINDING PROTEIN"/>
    <property type="match status" value="1"/>
</dbReference>
<dbReference type="Gene3D" id="3.40.190.10">
    <property type="entry name" value="Periplasmic binding protein-like II"/>
    <property type="match status" value="1"/>
</dbReference>
<dbReference type="InterPro" id="IPR042100">
    <property type="entry name" value="Bug_dom1"/>
</dbReference>
<dbReference type="Gene3D" id="3.40.190.150">
    <property type="entry name" value="Bordetella uptake gene, domain 1"/>
    <property type="match status" value="1"/>
</dbReference>
<dbReference type="SUPFAM" id="SSF53850">
    <property type="entry name" value="Periplasmic binding protein-like II"/>
    <property type="match status" value="1"/>
</dbReference>
<organism evidence="3 4">
    <name type="scientific">Enhydrobacter aerosaccus</name>
    <dbReference type="NCBI Taxonomy" id="225324"/>
    <lineage>
        <taxon>Bacteria</taxon>
        <taxon>Pseudomonadati</taxon>
        <taxon>Pseudomonadota</taxon>
        <taxon>Alphaproteobacteria</taxon>
        <taxon>Hyphomicrobiales</taxon>
        <taxon>Enhydrobacter</taxon>
    </lineage>
</organism>
<dbReference type="OrthoDB" id="7250553at2"/>
<reference evidence="4" key="1">
    <citation type="submission" date="2017-02" db="EMBL/GenBank/DDBJ databases">
        <authorList>
            <person name="Varghese N."/>
            <person name="Submissions S."/>
        </authorList>
    </citation>
    <scope>NUCLEOTIDE SEQUENCE [LARGE SCALE GENOMIC DNA]</scope>
    <source>
        <strain evidence="4">ATCC 27094</strain>
    </source>
</reference>
<keyword evidence="4" id="KW-1185">Reference proteome</keyword>
<keyword evidence="3" id="KW-0675">Receptor</keyword>
<proteinExistence type="inferred from homology"/>
<sequence length="327" mass="33689">MSIRRRTFARFLSASFAMAPWVAHGKESYPARPIRVIVPWPAGGGVDTFGRVIQAALAKELGQAIVIDNIGGGSGRIGTQTAARAAADGYTLLLANDSFAATEALPIAGTPPLRPAFDPVSLAISAPQGLFTHPKSGLRSIQDLAAAARARPGQLNVGVPGIGSSQHLTSELVFKAAGNLAVTHVPYRGGGPLIQDLIAGNIDAATITFSAGAQQANAGQLVPLAVTSAHRASAFPDVPTVGETIAPGFVQATWMGFLAPKGTPEDVRLRVHAAVLAALNDASVAVRLRELGFDPIGLGGAEFAKLFDSTIGKFAGIVADRQIVARD</sequence>
<feature type="signal peptide" evidence="2">
    <location>
        <begin position="1"/>
        <end position="19"/>
    </location>
</feature>
<feature type="chain" id="PRO_5012684881" evidence="2">
    <location>
        <begin position="20"/>
        <end position="327"/>
    </location>
</feature>
<gene>
    <name evidence="3" type="ORF">SAMN02745126_02446</name>
</gene>
<dbReference type="AlphaFoldDB" id="A0A1T4NU50"/>
<comment type="similarity">
    <text evidence="1">Belongs to the UPF0065 (bug) family.</text>
</comment>
<dbReference type="Pfam" id="PF03401">
    <property type="entry name" value="TctC"/>
    <property type="match status" value="1"/>
</dbReference>
<name>A0A1T4NU50_9HYPH</name>
<evidence type="ECO:0000313" key="4">
    <source>
        <dbReference type="Proteomes" id="UP000190092"/>
    </source>
</evidence>
<evidence type="ECO:0000256" key="2">
    <source>
        <dbReference type="SAM" id="SignalP"/>
    </source>
</evidence>
<dbReference type="Proteomes" id="UP000190092">
    <property type="component" value="Unassembled WGS sequence"/>
</dbReference>
<accession>A0A1T4NU50</accession>
<evidence type="ECO:0000256" key="1">
    <source>
        <dbReference type="ARBA" id="ARBA00006987"/>
    </source>
</evidence>
<dbReference type="PANTHER" id="PTHR42928:SF5">
    <property type="entry name" value="BLR1237 PROTEIN"/>
    <property type="match status" value="1"/>
</dbReference>
<dbReference type="CDD" id="cd07012">
    <property type="entry name" value="PBP2_Bug_TTT"/>
    <property type="match status" value="1"/>
</dbReference>
<keyword evidence="2" id="KW-0732">Signal</keyword>
<dbReference type="InterPro" id="IPR005064">
    <property type="entry name" value="BUG"/>
</dbReference>
<dbReference type="PIRSF" id="PIRSF017082">
    <property type="entry name" value="YflP"/>
    <property type="match status" value="1"/>
</dbReference>